<dbReference type="PANTHER" id="PTHR47064">
    <property type="entry name" value="PUTATIVE (AFU_ORTHOLOGUE AFUA_1G08990)-RELATED"/>
    <property type="match status" value="1"/>
</dbReference>
<evidence type="ECO:0000313" key="3">
    <source>
        <dbReference type="EMBL" id="CAG8949026.1"/>
    </source>
</evidence>
<dbReference type="InterPro" id="IPR011042">
    <property type="entry name" value="6-blade_b-propeller_TolB-like"/>
</dbReference>
<evidence type="ECO:0000259" key="2">
    <source>
        <dbReference type="Pfam" id="PF08450"/>
    </source>
</evidence>
<dbReference type="InterPro" id="IPR013658">
    <property type="entry name" value="SGL"/>
</dbReference>
<protein>
    <recommendedName>
        <fullName evidence="2">SMP-30/Gluconolactonase/LRE-like region domain-containing protein</fullName>
    </recommendedName>
</protein>
<sequence length="375" mass="40140">MSFSSRTVFWGFLASALATPGVIHEHSPSSVRSLAAYNVTRNSSFEVYSHEFTSILGNNPSLNSILTSANASFAQFHEAGILFQEKPNPVLFITSNQYDVEGSPTTNNKAVAISKVSYDGNAWNAEIVKSTGYPVSLANGGCKYKEGIVLLDQGTLTTHGGLVYMNGTTPYGTSLLIDNFYGHPFNSPNDVVAASDGALWFTDPSYGSWQGIRGDPRLPPQVYRFMPGTNNIRVVADGLDQPNGIAFSPDEKTVYITDATGNSTALTSPRTIYAYDVVNKAGQPSLINKRVFAMAEKGLPDGIKTDAEGNVYVGCGDGVSVWNAGGMMLGKIKVEGGSANLVLGEGKVWLLNELQLWEASVATPALKINDVKKDD</sequence>
<dbReference type="InterPro" id="IPR052988">
    <property type="entry name" value="Oryzine_lactonohydrolase"/>
</dbReference>
<gene>
    <name evidence="3" type="ORF">HYFRA_00002154</name>
</gene>
<accession>A0A9N9PJT6</accession>
<keyword evidence="1" id="KW-0732">Signal</keyword>
<dbReference type="Pfam" id="PF08450">
    <property type="entry name" value="SGL"/>
    <property type="match status" value="1"/>
</dbReference>
<name>A0A9N9PJT6_9HELO</name>
<dbReference type="Gene3D" id="2.120.10.30">
    <property type="entry name" value="TolB, C-terminal domain"/>
    <property type="match status" value="1"/>
</dbReference>
<dbReference type="OrthoDB" id="423498at2759"/>
<dbReference type="SUPFAM" id="SSF63829">
    <property type="entry name" value="Calcium-dependent phosphotriesterase"/>
    <property type="match status" value="1"/>
</dbReference>
<feature type="chain" id="PRO_5040508311" description="SMP-30/Gluconolactonase/LRE-like region domain-containing protein" evidence="1">
    <location>
        <begin position="19"/>
        <end position="375"/>
    </location>
</feature>
<dbReference type="PANTHER" id="PTHR47064:SF2">
    <property type="entry name" value="SMP-30_GLUCONOLACTONASE_LRE-LIKE REGION DOMAIN-CONTAINING PROTEIN-RELATED"/>
    <property type="match status" value="1"/>
</dbReference>
<evidence type="ECO:0000313" key="4">
    <source>
        <dbReference type="Proteomes" id="UP000696280"/>
    </source>
</evidence>
<organism evidence="3 4">
    <name type="scientific">Hymenoscyphus fraxineus</name>
    <dbReference type="NCBI Taxonomy" id="746836"/>
    <lineage>
        <taxon>Eukaryota</taxon>
        <taxon>Fungi</taxon>
        <taxon>Dikarya</taxon>
        <taxon>Ascomycota</taxon>
        <taxon>Pezizomycotina</taxon>
        <taxon>Leotiomycetes</taxon>
        <taxon>Helotiales</taxon>
        <taxon>Helotiaceae</taxon>
        <taxon>Hymenoscyphus</taxon>
    </lineage>
</organism>
<comment type="caution">
    <text evidence="3">The sequence shown here is derived from an EMBL/GenBank/DDBJ whole genome shotgun (WGS) entry which is preliminary data.</text>
</comment>
<keyword evidence="4" id="KW-1185">Reference proteome</keyword>
<proteinExistence type="predicted"/>
<dbReference type="EMBL" id="CAJVRL010000001">
    <property type="protein sequence ID" value="CAG8949026.1"/>
    <property type="molecule type" value="Genomic_DNA"/>
</dbReference>
<dbReference type="Proteomes" id="UP000696280">
    <property type="component" value="Unassembled WGS sequence"/>
</dbReference>
<feature type="signal peptide" evidence="1">
    <location>
        <begin position="1"/>
        <end position="18"/>
    </location>
</feature>
<feature type="domain" description="SMP-30/Gluconolactonase/LRE-like region" evidence="2">
    <location>
        <begin position="157"/>
        <end position="335"/>
    </location>
</feature>
<evidence type="ECO:0000256" key="1">
    <source>
        <dbReference type="SAM" id="SignalP"/>
    </source>
</evidence>
<dbReference type="AlphaFoldDB" id="A0A9N9PJT6"/>
<reference evidence="3" key="1">
    <citation type="submission" date="2021-07" db="EMBL/GenBank/DDBJ databases">
        <authorList>
            <person name="Durling M."/>
        </authorList>
    </citation>
    <scope>NUCLEOTIDE SEQUENCE</scope>
</reference>